<name>A0ABY7YTV4_9HYPH</name>
<accession>A0ABY7YTV4</accession>
<dbReference type="Pfam" id="PF01042">
    <property type="entry name" value="Ribonuc_L-PSP"/>
    <property type="match status" value="1"/>
</dbReference>
<organism evidence="2 3">
    <name type="scientific">Devosia rhodophyticola</name>
    <dbReference type="NCBI Taxonomy" id="3026423"/>
    <lineage>
        <taxon>Bacteria</taxon>
        <taxon>Pseudomonadati</taxon>
        <taxon>Pseudomonadota</taxon>
        <taxon>Alphaproteobacteria</taxon>
        <taxon>Hyphomicrobiales</taxon>
        <taxon>Devosiaceae</taxon>
        <taxon>Devosia</taxon>
    </lineage>
</organism>
<protein>
    <submittedName>
        <fullName evidence="2">RidA family protein</fullName>
    </submittedName>
</protein>
<proteinExistence type="inferred from homology"/>
<dbReference type="PANTHER" id="PTHR47328:SF1">
    <property type="entry name" value="RUTC FAMILY PROTEIN YOAB"/>
    <property type="match status" value="1"/>
</dbReference>
<gene>
    <name evidence="2" type="ORF">PSQ90_10475</name>
</gene>
<evidence type="ECO:0000313" key="2">
    <source>
        <dbReference type="EMBL" id="WDR04739.1"/>
    </source>
</evidence>
<dbReference type="InterPro" id="IPR019897">
    <property type="entry name" value="RidA_CS"/>
</dbReference>
<dbReference type="InterPro" id="IPR035709">
    <property type="entry name" value="YoaB-like"/>
</dbReference>
<evidence type="ECO:0000256" key="1">
    <source>
        <dbReference type="ARBA" id="ARBA00010552"/>
    </source>
</evidence>
<keyword evidence="3" id="KW-1185">Reference proteome</keyword>
<dbReference type="InterPro" id="IPR006175">
    <property type="entry name" value="YjgF/YER057c/UK114"/>
</dbReference>
<dbReference type="RefSeq" id="WP_282210260.1">
    <property type="nucleotide sequence ID" value="NZ_CP118247.1"/>
</dbReference>
<comment type="similarity">
    <text evidence="1">Belongs to the RutC family.</text>
</comment>
<dbReference type="CDD" id="cd06150">
    <property type="entry name" value="YjgF_YER057c_UK114_like_2"/>
    <property type="match status" value="1"/>
</dbReference>
<dbReference type="PROSITE" id="PS01094">
    <property type="entry name" value="UPF0076"/>
    <property type="match status" value="1"/>
</dbReference>
<reference evidence="2 3" key="1">
    <citation type="submission" date="2023-02" db="EMBL/GenBank/DDBJ databases">
        <title>Devosia chondri sp. nov., isolated from the phycosphere of marine algae.</title>
        <authorList>
            <person name="Kim J.M."/>
            <person name="Lee J.K."/>
            <person name="Choi B.J."/>
            <person name="Bayburt H."/>
            <person name="Jeon C.O."/>
        </authorList>
    </citation>
    <scope>NUCLEOTIDE SEQUENCE [LARGE SCALE GENOMIC DNA]</scope>
    <source>
        <strain evidence="2 3">G2-5</strain>
    </source>
</reference>
<sequence>MTITRIEPGQHFSAAVSGGGHLYISGTIADDHNGSIEVQTQQVLARIDALLAKAGLDKSRLLSATVYLPHIRDFEAMNRIWDKWVDPENKPARATVEARLAIESLRVEISAVALMP</sequence>
<dbReference type="InterPro" id="IPR035959">
    <property type="entry name" value="RutC-like_sf"/>
</dbReference>
<dbReference type="PANTHER" id="PTHR47328">
    <property type="match status" value="1"/>
</dbReference>
<dbReference type="Proteomes" id="UP001222118">
    <property type="component" value="Chromosome"/>
</dbReference>
<dbReference type="EMBL" id="CP118247">
    <property type="protein sequence ID" value="WDR04739.1"/>
    <property type="molecule type" value="Genomic_DNA"/>
</dbReference>
<dbReference type="Gene3D" id="3.30.1330.40">
    <property type="entry name" value="RutC-like"/>
    <property type="match status" value="1"/>
</dbReference>
<evidence type="ECO:0000313" key="3">
    <source>
        <dbReference type="Proteomes" id="UP001222118"/>
    </source>
</evidence>
<dbReference type="SUPFAM" id="SSF55298">
    <property type="entry name" value="YjgF-like"/>
    <property type="match status" value="1"/>
</dbReference>